<feature type="transmembrane region" description="Helical" evidence="12">
    <location>
        <begin position="67"/>
        <end position="90"/>
    </location>
</feature>
<evidence type="ECO:0000256" key="6">
    <source>
        <dbReference type="ARBA" id="ARBA00022989"/>
    </source>
</evidence>
<organism evidence="13 14">
    <name type="scientific">Candidatus Woesebacteria bacterium RBG_13_34_9</name>
    <dbReference type="NCBI Taxonomy" id="1802477"/>
    <lineage>
        <taxon>Bacteria</taxon>
        <taxon>Candidatus Woeseibacteriota</taxon>
    </lineage>
</organism>
<keyword evidence="7" id="KW-0560">Oxidoreductase</keyword>
<evidence type="ECO:0000256" key="3">
    <source>
        <dbReference type="ARBA" id="ARBA00022448"/>
    </source>
</evidence>
<comment type="subcellular location">
    <subcellularLocation>
        <location evidence="1">Membrane</location>
        <topology evidence="1">Multi-pass membrane protein</topology>
    </subcellularLocation>
</comment>
<dbReference type="GO" id="GO:0015035">
    <property type="term" value="F:protein-disulfide reductase activity"/>
    <property type="evidence" value="ECO:0007669"/>
    <property type="project" value="InterPro"/>
</dbReference>
<keyword evidence="10" id="KW-0143">Chaperone</keyword>
<keyword evidence="11" id="KW-0676">Redox-active center</keyword>
<dbReference type="InterPro" id="IPR012187">
    <property type="entry name" value="Disulphide_bond_form_BdbC"/>
</dbReference>
<evidence type="ECO:0000256" key="11">
    <source>
        <dbReference type="ARBA" id="ARBA00023284"/>
    </source>
</evidence>
<keyword evidence="6 12" id="KW-1133">Transmembrane helix</keyword>
<dbReference type="Gene3D" id="1.20.1550.10">
    <property type="entry name" value="DsbB-like"/>
    <property type="match status" value="1"/>
</dbReference>
<evidence type="ECO:0000256" key="7">
    <source>
        <dbReference type="ARBA" id="ARBA00023002"/>
    </source>
</evidence>
<dbReference type="EMBL" id="MGFP01000040">
    <property type="protein sequence ID" value="OGM08765.1"/>
    <property type="molecule type" value="Genomic_DNA"/>
</dbReference>
<name>A0A1F7X376_9BACT</name>
<protein>
    <recommendedName>
        <fullName evidence="15">2-oxoglutarate dehydrogenase</fullName>
    </recommendedName>
</protein>
<dbReference type="Proteomes" id="UP000179219">
    <property type="component" value="Unassembled WGS sequence"/>
</dbReference>
<evidence type="ECO:0000313" key="13">
    <source>
        <dbReference type="EMBL" id="OGM08765.1"/>
    </source>
</evidence>
<dbReference type="Pfam" id="PF02600">
    <property type="entry name" value="DsbB"/>
    <property type="match status" value="1"/>
</dbReference>
<dbReference type="PANTHER" id="PTHR43469:SF1">
    <property type="entry name" value="SPBETA PROPHAGE-DERIVED DISULFIDE BOND FORMATION PROTEIN B"/>
    <property type="match status" value="1"/>
</dbReference>
<feature type="transmembrane region" description="Helical" evidence="12">
    <location>
        <begin position="9"/>
        <end position="28"/>
    </location>
</feature>
<keyword evidence="4 12" id="KW-0812">Transmembrane</keyword>
<evidence type="ECO:0000256" key="10">
    <source>
        <dbReference type="ARBA" id="ARBA00023186"/>
    </source>
</evidence>
<dbReference type="SUPFAM" id="SSF158442">
    <property type="entry name" value="DsbB-like"/>
    <property type="match status" value="1"/>
</dbReference>
<proteinExistence type="inferred from homology"/>
<gene>
    <name evidence="13" type="ORF">A2159_03415</name>
</gene>
<evidence type="ECO:0000256" key="12">
    <source>
        <dbReference type="SAM" id="Phobius"/>
    </source>
</evidence>
<comment type="similarity">
    <text evidence="2">Belongs to the DsbB family. BdbC subfamily.</text>
</comment>
<dbReference type="GO" id="GO:0016020">
    <property type="term" value="C:membrane"/>
    <property type="evidence" value="ECO:0007669"/>
    <property type="project" value="UniProtKB-SubCell"/>
</dbReference>
<evidence type="ECO:0000313" key="14">
    <source>
        <dbReference type="Proteomes" id="UP000179219"/>
    </source>
</evidence>
<comment type="caution">
    <text evidence="13">The sequence shown here is derived from an EMBL/GenBank/DDBJ whole genome shotgun (WGS) entry which is preliminary data.</text>
</comment>
<reference evidence="13 14" key="1">
    <citation type="journal article" date="2016" name="Nat. Commun.">
        <title>Thousands of microbial genomes shed light on interconnected biogeochemical processes in an aquifer system.</title>
        <authorList>
            <person name="Anantharaman K."/>
            <person name="Brown C.T."/>
            <person name="Hug L.A."/>
            <person name="Sharon I."/>
            <person name="Castelle C.J."/>
            <person name="Probst A.J."/>
            <person name="Thomas B.C."/>
            <person name="Singh A."/>
            <person name="Wilkins M.J."/>
            <person name="Karaoz U."/>
            <person name="Brodie E.L."/>
            <person name="Williams K.H."/>
            <person name="Hubbard S.S."/>
            <person name="Banfield J.F."/>
        </authorList>
    </citation>
    <scope>NUCLEOTIDE SEQUENCE [LARGE SCALE GENOMIC DNA]</scope>
</reference>
<keyword evidence="3" id="KW-0813">Transport</keyword>
<dbReference type="GO" id="GO:0006457">
    <property type="term" value="P:protein folding"/>
    <property type="evidence" value="ECO:0007669"/>
    <property type="project" value="InterPro"/>
</dbReference>
<dbReference type="NCBIfam" id="NF002849">
    <property type="entry name" value="PRK03113.1"/>
    <property type="match status" value="1"/>
</dbReference>
<keyword evidence="8 12" id="KW-0472">Membrane</keyword>
<dbReference type="HAMAP" id="MF_00287">
    <property type="entry name" value="BdbC"/>
    <property type="match status" value="1"/>
</dbReference>
<evidence type="ECO:0000256" key="2">
    <source>
        <dbReference type="ARBA" id="ARBA00007602"/>
    </source>
</evidence>
<sequence length="138" mass="15868">MSSFLKKYILYIALIQSIIATLGSHFFSEISGFIPCKLCWYQRIMMYPLVVILIVGIIEKNKHLNKYVLPLSIMGMGIAIYHNLLYYGVLTESVIYCTSGVSCTTKYIEWFDFITIPLLSLTAFTVITILMLIYQKNQ</sequence>
<dbReference type="PIRSF" id="PIRSF036659">
    <property type="entry name" value="BdbC"/>
    <property type="match status" value="1"/>
</dbReference>
<evidence type="ECO:0000256" key="9">
    <source>
        <dbReference type="ARBA" id="ARBA00023157"/>
    </source>
</evidence>
<evidence type="ECO:0000256" key="5">
    <source>
        <dbReference type="ARBA" id="ARBA00022982"/>
    </source>
</evidence>
<evidence type="ECO:0008006" key="15">
    <source>
        <dbReference type="Google" id="ProtNLM"/>
    </source>
</evidence>
<dbReference type="InterPro" id="IPR023380">
    <property type="entry name" value="DsbB-like_sf"/>
</dbReference>
<evidence type="ECO:0000256" key="4">
    <source>
        <dbReference type="ARBA" id="ARBA00022692"/>
    </source>
</evidence>
<feature type="transmembrane region" description="Helical" evidence="12">
    <location>
        <begin position="110"/>
        <end position="134"/>
    </location>
</feature>
<dbReference type="InterPro" id="IPR003752">
    <property type="entry name" value="DiS_bond_form_DsbB/BdbC"/>
</dbReference>
<evidence type="ECO:0000256" key="8">
    <source>
        <dbReference type="ARBA" id="ARBA00023136"/>
    </source>
</evidence>
<evidence type="ECO:0000256" key="1">
    <source>
        <dbReference type="ARBA" id="ARBA00004141"/>
    </source>
</evidence>
<accession>A0A1F7X376</accession>
<keyword evidence="9" id="KW-1015">Disulfide bond</keyword>
<dbReference type="AlphaFoldDB" id="A0A1F7X376"/>
<dbReference type="PANTHER" id="PTHR43469">
    <property type="entry name" value="DISULFIDE FORMATION PROTEIN-RELATED"/>
    <property type="match status" value="1"/>
</dbReference>
<feature type="transmembrane region" description="Helical" evidence="12">
    <location>
        <begin position="40"/>
        <end position="58"/>
    </location>
</feature>
<keyword evidence="5" id="KW-0249">Electron transport</keyword>